<dbReference type="RefSeq" id="WP_021097871.1">
    <property type="nucleotide sequence ID" value="NZ_KE557321.1"/>
</dbReference>
<reference evidence="2 3" key="1">
    <citation type="journal article" date="2013" name="Stand. Genomic Sci.">
        <title>Genome sequence of the reddish-pigmented Rubellimicrobium thermophilum type strain (DSM 16684(T)), a member of the Roseobacter clade.</title>
        <authorList>
            <person name="Fiebig A."/>
            <person name="Riedel T."/>
            <person name="Gronow S."/>
            <person name="Petersen J."/>
            <person name="Klenk H.P."/>
            <person name="Goker M."/>
        </authorList>
    </citation>
    <scope>NUCLEOTIDE SEQUENCE [LARGE SCALE GENOMIC DNA]</scope>
    <source>
        <strain evidence="2 3">DSM 16684</strain>
    </source>
</reference>
<dbReference type="OrthoDB" id="7866992at2"/>
<keyword evidence="3" id="KW-1185">Reference proteome</keyword>
<dbReference type="AlphaFoldDB" id="S9QUY6"/>
<feature type="region of interest" description="Disordered" evidence="1">
    <location>
        <begin position="1"/>
        <end position="72"/>
    </location>
</feature>
<gene>
    <name evidence="2" type="ORF">ruthe_01783</name>
</gene>
<dbReference type="HOGENOM" id="CLU_1711919_0_0_5"/>
<evidence type="ECO:0000313" key="3">
    <source>
        <dbReference type="Proteomes" id="UP000015346"/>
    </source>
</evidence>
<evidence type="ECO:0000313" key="2">
    <source>
        <dbReference type="EMBL" id="EPX85191.1"/>
    </source>
</evidence>
<dbReference type="Proteomes" id="UP000015346">
    <property type="component" value="Unassembled WGS sequence"/>
</dbReference>
<evidence type="ECO:0000256" key="1">
    <source>
        <dbReference type="SAM" id="MobiDB-lite"/>
    </source>
</evidence>
<dbReference type="EMBL" id="AOLV01000016">
    <property type="protein sequence ID" value="EPX85191.1"/>
    <property type="molecule type" value="Genomic_DNA"/>
</dbReference>
<feature type="compositionally biased region" description="Basic and acidic residues" evidence="1">
    <location>
        <begin position="121"/>
        <end position="140"/>
    </location>
</feature>
<organism evidence="2 3">
    <name type="scientific">Rubellimicrobium thermophilum DSM 16684</name>
    <dbReference type="NCBI Taxonomy" id="1123069"/>
    <lineage>
        <taxon>Bacteria</taxon>
        <taxon>Pseudomonadati</taxon>
        <taxon>Pseudomonadota</taxon>
        <taxon>Alphaproteobacteria</taxon>
        <taxon>Rhodobacterales</taxon>
        <taxon>Roseobacteraceae</taxon>
        <taxon>Rubellimicrobium</taxon>
    </lineage>
</organism>
<protein>
    <submittedName>
        <fullName evidence="2">Uncharacterized protein</fullName>
    </submittedName>
</protein>
<feature type="region of interest" description="Disordered" evidence="1">
    <location>
        <begin position="117"/>
        <end position="153"/>
    </location>
</feature>
<accession>S9QUY6</accession>
<proteinExistence type="predicted"/>
<feature type="compositionally biased region" description="Basic and acidic residues" evidence="1">
    <location>
        <begin position="10"/>
        <end position="21"/>
    </location>
</feature>
<sequence>MLPVRPAQRRRGEDGSEEDHILLPAAAPQGRILPQGLSPGTTRRRRLPALRHADPRLAPDWQQPRDNVSGWPDAVPADLRLRLQAVLDRTGPAPVTPEAIWDALRGWLLEHGTDAPAALSADRHPGGADRLRDRLRDRPRCPGQPSDTGTGPA</sequence>
<comment type="caution">
    <text evidence="2">The sequence shown here is derived from an EMBL/GenBank/DDBJ whole genome shotgun (WGS) entry which is preliminary data.</text>
</comment>
<name>S9QUY6_9RHOB</name>